<dbReference type="InterPro" id="IPR006597">
    <property type="entry name" value="Sel1-like"/>
</dbReference>
<dbReference type="EMBL" id="ROVY01000043">
    <property type="protein sequence ID" value="MHI22950.1"/>
    <property type="molecule type" value="Genomic_DNA"/>
</dbReference>
<dbReference type="Gene3D" id="1.25.40.10">
    <property type="entry name" value="Tetratricopeptide repeat domain"/>
    <property type="match status" value="1"/>
</dbReference>
<dbReference type="Proteomes" id="UP000885364">
    <property type="component" value="Unassembled WGS sequence"/>
</dbReference>
<dbReference type="InterPro" id="IPR011990">
    <property type="entry name" value="TPR-like_helical_dom_sf"/>
</dbReference>
<dbReference type="SUPFAM" id="SSF81901">
    <property type="entry name" value="HCP-like"/>
    <property type="match status" value="1"/>
</dbReference>
<dbReference type="Pfam" id="PF08238">
    <property type="entry name" value="Sel1"/>
    <property type="match status" value="4"/>
</dbReference>
<sequence>MLPLEMPMRSSIWEWPIFLASVTILTSGKKQARQWLQKSADRGNNMAQLALGDMYAFGQGIPQNKKQAMTLFLLGRVNFQLSDEELQFMALQGDTQAQIKLASKYGTGGSDCSRNESLALYWLREAATNGDSRAQFMLGMGLATDRQYDEAITWLKKAQSQGVEEAGSLIERIQEEQKHH</sequence>
<name>A0A3K8YDF1_SALER</name>
<dbReference type="SMART" id="SM00671">
    <property type="entry name" value="SEL1"/>
    <property type="match status" value="3"/>
</dbReference>
<organism evidence="1">
    <name type="scientific">Salmonella enterica</name>
    <name type="common">Salmonella choleraesuis</name>
    <dbReference type="NCBI Taxonomy" id="28901"/>
    <lineage>
        <taxon>Bacteria</taxon>
        <taxon>Pseudomonadati</taxon>
        <taxon>Pseudomonadota</taxon>
        <taxon>Gammaproteobacteria</taxon>
        <taxon>Enterobacterales</taxon>
        <taxon>Enterobacteriaceae</taxon>
        <taxon>Salmonella</taxon>
    </lineage>
</organism>
<comment type="caution">
    <text evidence="1">The sequence shown here is derived from an EMBL/GenBank/DDBJ whole genome shotgun (WGS) entry which is preliminary data.</text>
</comment>
<dbReference type="InterPro" id="IPR050767">
    <property type="entry name" value="Sel1_AlgK"/>
</dbReference>
<protein>
    <submittedName>
        <fullName evidence="1">Sel1 repeat family protein</fullName>
    </submittedName>
</protein>
<reference evidence="1" key="1">
    <citation type="submission" date="2018-11" db="EMBL/GenBank/DDBJ databases">
        <authorList>
            <consortium name="PulseNet: The National Subtyping Network for Foodborne Disease Surveillance"/>
            <person name="Tarr C.L."/>
            <person name="Trees E."/>
            <person name="Katz L.S."/>
            <person name="Carleton-Romer H.A."/>
            <person name="Stroika S."/>
            <person name="Kucerova Z."/>
            <person name="Roache K.F."/>
            <person name="Sabol A.L."/>
            <person name="Besser J."/>
            <person name="Gerner-Smidt P."/>
        </authorList>
    </citation>
    <scope>NUCLEOTIDE SEQUENCE [LARGE SCALE GENOMIC DNA]</scope>
    <source>
        <strain evidence="1">PNUSAS059688</strain>
    </source>
</reference>
<dbReference type="AlphaFoldDB" id="A0A3K8YDF1"/>
<proteinExistence type="predicted"/>
<gene>
    <name evidence="1" type="ORF">EEM47_14000</name>
</gene>
<evidence type="ECO:0000313" key="1">
    <source>
        <dbReference type="EMBL" id="MHI22950.1"/>
    </source>
</evidence>
<accession>A0A3K8YDF1</accession>
<dbReference type="PANTHER" id="PTHR11102:SF160">
    <property type="entry name" value="ERAD-ASSOCIATED E3 UBIQUITIN-PROTEIN LIGASE COMPONENT HRD3"/>
    <property type="match status" value="1"/>
</dbReference>
<dbReference type="PANTHER" id="PTHR11102">
    <property type="entry name" value="SEL-1-LIKE PROTEIN"/>
    <property type="match status" value="1"/>
</dbReference>